<dbReference type="SMR" id="A2F2L8"/>
<sequence length="240" mass="28829">MTEIPDSEVPKQIEIVKADIKRLQQLITNYSDQLRASDERVKEQQDKIREINNNNKEKQREIDYLKTQQNSHNEYLDKQSKIILAKIDLEHQKVLEQRANLFSQEKNGSREIQDLENRYKHNIKLKYEKLEKKKLELEEAERNLSHLQQEQEEQIKYILKLNPDEPQAIQEEEDVEEEISPEKITNDSYDKVNSQILEIFKQQFDLNHKHEALNKQLKILTDLKDEFQKSISQEREKSKH</sequence>
<reference evidence="2" key="1">
    <citation type="submission" date="2006-10" db="EMBL/GenBank/DDBJ databases">
        <authorList>
            <person name="Amadeo P."/>
            <person name="Zhao Q."/>
            <person name="Wortman J."/>
            <person name="Fraser-Liggett C."/>
            <person name="Carlton J."/>
        </authorList>
    </citation>
    <scope>NUCLEOTIDE SEQUENCE</scope>
    <source>
        <strain evidence="2">G3</strain>
    </source>
</reference>
<evidence type="ECO:0000313" key="2">
    <source>
        <dbReference type="EMBL" id="EAY00852.1"/>
    </source>
</evidence>
<dbReference type="RefSeq" id="XP_001313781.1">
    <property type="nucleotide sequence ID" value="XM_001313780.1"/>
</dbReference>
<evidence type="ECO:0000313" key="3">
    <source>
        <dbReference type="Proteomes" id="UP000001542"/>
    </source>
</evidence>
<reference evidence="2" key="2">
    <citation type="journal article" date="2007" name="Science">
        <title>Draft genome sequence of the sexually transmitted pathogen Trichomonas vaginalis.</title>
        <authorList>
            <person name="Carlton J.M."/>
            <person name="Hirt R.P."/>
            <person name="Silva J.C."/>
            <person name="Delcher A.L."/>
            <person name="Schatz M."/>
            <person name="Zhao Q."/>
            <person name="Wortman J.R."/>
            <person name="Bidwell S.L."/>
            <person name="Alsmark U.C.M."/>
            <person name="Besteiro S."/>
            <person name="Sicheritz-Ponten T."/>
            <person name="Noel C.J."/>
            <person name="Dacks J.B."/>
            <person name="Foster P.G."/>
            <person name="Simillion C."/>
            <person name="Van de Peer Y."/>
            <person name="Miranda-Saavedra D."/>
            <person name="Barton G.J."/>
            <person name="Westrop G.D."/>
            <person name="Mueller S."/>
            <person name="Dessi D."/>
            <person name="Fiori P.L."/>
            <person name="Ren Q."/>
            <person name="Paulsen I."/>
            <person name="Zhang H."/>
            <person name="Bastida-Corcuera F.D."/>
            <person name="Simoes-Barbosa A."/>
            <person name="Brown M.T."/>
            <person name="Hayes R.D."/>
            <person name="Mukherjee M."/>
            <person name="Okumura C.Y."/>
            <person name="Schneider R."/>
            <person name="Smith A.J."/>
            <person name="Vanacova S."/>
            <person name="Villalvazo M."/>
            <person name="Haas B.J."/>
            <person name="Pertea M."/>
            <person name="Feldblyum T.V."/>
            <person name="Utterback T.R."/>
            <person name="Shu C.L."/>
            <person name="Osoegawa K."/>
            <person name="de Jong P.J."/>
            <person name="Hrdy I."/>
            <person name="Horvathova L."/>
            <person name="Zubacova Z."/>
            <person name="Dolezal P."/>
            <person name="Malik S.B."/>
            <person name="Logsdon J.M. Jr."/>
            <person name="Henze K."/>
            <person name="Gupta A."/>
            <person name="Wang C.C."/>
            <person name="Dunne R.L."/>
            <person name="Upcroft J.A."/>
            <person name="Upcroft P."/>
            <person name="White O."/>
            <person name="Salzberg S.L."/>
            <person name="Tang P."/>
            <person name="Chiu C.-H."/>
            <person name="Lee Y.-S."/>
            <person name="Embley T.M."/>
            <person name="Coombs G.H."/>
            <person name="Mottram J.C."/>
            <person name="Tachezy J."/>
            <person name="Fraser-Liggett C.M."/>
            <person name="Johnson P.J."/>
        </authorList>
    </citation>
    <scope>NUCLEOTIDE SEQUENCE [LARGE SCALE GENOMIC DNA]</scope>
    <source>
        <strain evidence="2">G3</strain>
    </source>
</reference>
<evidence type="ECO:0000256" key="1">
    <source>
        <dbReference type="SAM" id="Coils"/>
    </source>
</evidence>
<dbReference type="KEGG" id="tva:4758675"/>
<keyword evidence="3" id="KW-1185">Reference proteome</keyword>
<gene>
    <name evidence="2" type="ORF">TVAG_207550</name>
</gene>
<feature type="coiled-coil region" evidence="1">
    <location>
        <begin position="120"/>
        <end position="157"/>
    </location>
</feature>
<dbReference type="VEuPathDB" id="TrichDB:TVAGG3_0105300"/>
<dbReference type="VEuPathDB" id="TrichDB:TVAG_207550"/>
<dbReference type="Proteomes" id="UP000001542">
    <property type="component" value="Unassembled WGS sequence"/>
</dbReference>
<feature type="coiled-coil region" evidence="1">
    <location>
        <begin position="13"/>
        <end position="68"/>
    </location>
</feature>
<proteinExistence type="predicted"/>
<keyword evidence="1" id="KW-0175">Coiled coil</keyword>
<organism evidence="2 3">
    <name type="scientific">Trichomonas vaginalis (strain ATCC PRA-98 / G3)</name>
    <dbReference type="NCBI Taxonomy" id="412133"/>
    <lineage>
        <taxon>Eukaryota</taxon>
        <taxon>Metamonada</taxon>
        <taxon>Parabasalia</taxon>
        <taxon>Trichomonadida</taxon>
        <taxon>Trichomonadidae</taxon>
        <taxon>Trichomonas</taxon>
    </lineage>
</organism>
<dbReference type="EMBL" id="DS113587">
    <property type="protein sequence ID" value="EAY00852.1"/>
    <property type="molecule type" value="Genomic_DNA"/>
</dbReference>
<name>A2F2L8_TRIV3</name>
<protein>
    <submittedName>
        <fullName evidence="2">Uncharacterized protein</fullName>
    </submittedName>
</protein>
<accession>A2F2L8</accession>
<dbReference type="AlphaFoldDB" id="A2F2L8"/>
<dbReference type="InParanoid" id="A2F2L8"/>